<reference evidence="3 4" key="1">
    <citation type="submission" date="2019-07" db="EMBL/GenBank/DDBJ databases">
        <title>Whole genome shotgun sequence of Deinococcus cellulosilyticus NBRC 106333.</title>
        <authorList>
            <person name="Hosoyama A."/>
            <person name="Uohara A."/>
            <person name="Ohji S."/>
            <person name="Ichikawa N."/>
        </authorList>
    </citation>
    <scope>NUCLEOTIDE SEQUENCE [LARGE SCALE GENOMIC DNA]</scope>
    <source>
        <strain evidence="3 4">NBRC 106333</strain>
    </source>
</reference>
<keyword evidence="4" id="KW-1185">Reference proteome</keyword>
<dbReference type="InterPro" id="IPR016032">
    <property type="entry name" value="Sig_transdc_resp-reg_C-effctor"/>
</dbReference>
<accession>A0A511MVS8</accession>
<evidence type="ECO:0000313" key="3">
    <source>
        <dbReference type="EMBL" id="GEM44501.1"/>
    </source>
</evidence>
<organism evidence="3 4">
    <name type="scientific">Deinococcus cellulosilyticus (strain DSM 18568 / NBRC 106333 / KACC 11606 / 5516J-15)</name>
    <dbReference type="NCBI Taxonomy" id="1223518"/>
    <lineage>
        <taxon>Bacteria</taxon>
        <taxon>Thermotogati</taxon>
        <taxon>Deinococcota</taxon>
        <taxon>Deinococci</taxon>
        <taxon>Deinococcales</taxon>
        <taxon>Deinococcaceae</taxon>
        <taxon>Deinococcus</taxon>
    </lineage>
</organism>
<dbReference type="GO" id="GO:0003677">
    <property type="term" value="F:DNA binding"/>
    <property type="evidence" value="ECO:0007669"/>
    <property type="project" value="InterPro"/>
</dbReference>
<proteinExistence type="predicted"/>
<dbReference type="GO" id="GO:0006355">
    <property type="term" value="P:regulation of DNA-templated transcription"/>
    <property type="evidence" value="ECO:0007669"/>
    <property type="project" value="InterPro"/>
</dbReference>
<evidence type="ECO:0000313" key="4">
    <source>
        <dbReference type="Proteomes" id="UP000321306"/>
    </source>
</evidence>
<dbReference type="SMART" id="SM01043">
    <property type="entry name" value="BTAD"/>
    <property type="match status" value="1"/>
</dbReference>
<dbReference type="Gene3D" id="1.10.10.10">
    <property type="entry name" value="Winged helix-like DNA-binding domain superfamily/Winged helix DNA-binding domain"/>
    <property type="match status" value="1"/>
</dbReference>
<dbReference type="InterPro" id="IPR027417">
    <property type="entry name" value="P-loop_NTPase"/>
</dbReference>
<comment type="caution">
    <text evidence="3">The sequence shown here is derived from an EMBL/GenBank/DDBJ whole genome shotgun (WGS) entry which is preliminary data.</text>
</comment>
<dbReference type="PANTHER" id="PTHR47691">
    <property type="entry name" value="REGULATOR-RELATED"/>
    <property type="match status" value="1"/>
</dbReference>
<evidence type="ECO:0000256" key="1">
    <source>
        <dbReference type="PROSITE-ProRule" id="PRU00339"/>
    </source>
</evidence>
<dbReference type="InterPro" id="IPR011990">
    <property type="entry name" value="TPR-like_helical_dom_sf"/>
</dbReference>
<dbReference type="PANTHER" id="PTHR47691:SF3">
    <property type="entry name" value="HTH-TYPE TRANSCRIPTIONAL REGULATOR RV0890C-RELATED"/>
    <property type="match status" value="1"/>
</dbReference>
<keyword evidence="1" id="KW-0802">TPR repeat</keyword>
<dbReference type="SUPFAM" id="SSF52540">
    <property type="entry name" value="P-loop containing nucleoside triphosphate hydrolases"/>
    <property type="match status" value="1"/>
</dbReference>
<sequence length="1049" mass="116370">MPEKTLSRKKVRSVFKMLALHPSHRLQKESLIDQLWADLEPEQGAAQLYNALYNLRKAFQPYGGVEVGLNRGEIVLSAEGGVRVDALDFEKNTLTALKSRAFEQLLGALNLWTGDFSPEDLYDDWSEPYRNRFGELRLQLLLVFADEALRAGQVERAQQAYSNVLEVFPASEGAHVGLMRLAVLLGNKEGLSRQYERYTAATFEELGEGPAPQVQALYQQLRAELEKSVVVVPQPTLTELPGRKMELQHLQGLFAEGARLISIVAMGGQGKTRLAQVFAEQCGIPHILIPAHQSSNVAALLDRLRLELQAGEEQVPVLDVLAARGQVLLVLDNTEQVEGLENWISQALGRAPGLRLLCTSRRPLNLPGEHLLELSGLRPEDAIRLFCELARKTDPDFVCTETDQNLIREISEQVGGSPLALELATGWVRLMTLPEILSEVRDNVAFLDQGPQKSLSQVLNSTWDRLTPFEQDSLKALSTFAGGFTVLQARNTFQIRPQVLLSLSQLGLVQKNGALLGLHPLIRQLALAHLEKNSPHLEVHARHHLDLLRRNHSILNGSERAAYSTALEHNRQIMPDVLLAMKYSLHHRPAGFSEACPAFTEACMFSFLMSEGVALLKEATNHPDPQVRSVSLLCLGEVHVWQGDLAAGLNCLKACDLQLLNPALQALWYRHHGLIAERQGQFEASLEDLRRGLEVAPTEDAIALLHLQMGDAYAAKSMFPEASEAYRKAGLLTITQNNPRFYATLIMRLGTLAGRTEQWGPAEERFLKAIAAFRELQDTGNLNRAVNNLSLVYLSTGRYSEAKEQIQSSLLRARLFHSPGTLTALLNNLGVACLAIGDLKTALESVQESLKICRDSGFTRRIPSCLLHLGDIHLAAREFELARMAFEEAHNLFQGWNPLGQLDNLCGAAWIATELQDFTTARTLLEEGRELVQRHPSRRVRFLATQAFLLSRSGQSFDAQKTLLEALQACRNPSDELSVGWLMPSMKVLPDDTLTRQLAARVAGSSRTHWLHHQWAQAHGVQAVQGDLLVWAKDASAALARALEGFTSE</sequence>
<feature type="repeat" description="TPR" evidence="1">
    <location>
        <begin position="666"/>
        <end position="699"/>
    </location>
</feature>
<name>A0A511MVS8_DEIC1</name>
<dbReference type="Proteomes" id="UP000321306">
    <property type="component" value="Unassembled WGS sequence"/>
</dbReference>
<feature type="domain" description="Bacterial transcriptional activator" evidence="2">
    <location>
        <begin position="84"/>
        <end position="222"/>
    </location>
</feature>
<dbReference type="SMART" id="SM00028">
    <property type="entry name" value="TPR"/>
    <property type="match status" value="7"/>
</dbReference>
<dbReference type="InterPro" id="IPR019734">
    <property type="entry name" value="TPR_rpt"/>
</dbReference>
<dbReference type="InterPro" id="IPR036388">
    <property type="entry name" value="WH-like_DNA-bd_sf"/>
</dbReference>
<dbReference type="EMBL" id="BJXB01000001">
    <property type="protein sequence ID" value="GEM44501.1"/>
    <property type="molecule type" value="Genomic_DNA"/>
</dbReference>
<dbReference type="Pfam" id="PF13424">
    <property type="entry name" value="TPR_12"/>
    <property type="match status" value="1"/>
</dbReference>
<dbReference type="Pfam" id="PF03704">
    <property type="entry name" value="BTAD"/>
    <property type="match status" value="1"/>
</dbReference>
<gene>
    <name evidence="3" type="ORF">DC3_01360</name>
</gene>
<dbReference type="AlphaFoldDB" id="A0A511MVS8"/>
<dbReference type="Gene3D" id="3.40.50.300">
    <property type="entry name" value="P-loop containing nucleotide triphosphate hydrolases"/>
    <property type="match status" value="1"/>
</dbReference>
<evidence type="ECO:0000259" key="2">
    <source>
        <dbReference type="SMART" id="SM01043"/>
    </source>
</evidence>
<protein>
    <submittedName>
        <fullName evidence="3">SARP family transcriptional regulator</fullName>
    </submittedName>
</protein>
<dbReference type="SUPFAM" id="SSF46894">
    <property type="entry name" value="C-terminal effector domain of the bipartite response regulators"/>
    <property type="match status" value="1"/>
</dbReference>
<dbReference type="InterPro" id="IPR005158">
    <property type="entry name" value="BTAD"/>
</dbReference>
<dbReference type="SUPFAM" id="SSF48452">
    <property type="entry name" value="TPR-like"/>
    <property type="match status" value="3"/>
</dbReference>
<dbReference type="PROSITE" id="PS50005">
    <property type="entry name" value="TPR"/>
    <property type="match status" value="1"/>
</dbReference>
<dbReference type="Gene3D" id="1.25.40.10">
    <property type="entry name" value="Tetratricopeptide repeat domain"/>
    <property type="match status" value="3"/>
</dbReference>